<evidence type="ECO:0000256" key="12">
    <source>
        <dbReference type="ARBA" id="ARBA00057709"/>
    </source>
</evidence>
<dbReference type="SMART" id="SM00487">
    <property type="entry name" value="DEXDc"/>
    <property type="match status" value="1"/>
</dbReference>
<dbReference type="SMART" id="SM00356">
    <property type="entry name" value="ZnF_C3H1"/>
    <property type="match status" value="1"/>
</dbReference>
<dbReference type="PROSITE" id="PS51194">
    <property type="entry name" value="HELICASE_CTER"/>
    <property type="match status" value="1"/>
</dbReference>
<dbReference type="Pfam" id="PF25585">
    <property type="entry name" value="zf-CCCH_DUS3L"/>
    <property type="match status" value="1"/>
</dbReference>
<evidence type="ECO:0000256" key="8">
    <source>
        <dbReference type="ARBA" id="ARBA00022833"/>
    </source>
</evidence>
<dbReference type="EC" id="3.6.4.13" evidence="2"/>
<keyword evidence="21" id="KW-1185">Reference proteome</keyword>
<evidence type="ECO:0000256" key="14">
    <source>
        <dbReference type="ARBA" id="ARBA00083389"/>
    </source>
</evidence>
<feature type="zinc finger region" description="C3H1-type" evidence="15">
    <location>
        <begin position="244"/>
        <end position="272"/>
    </location>
</feature>
<accession>A0A9J6BD49</accession>
<keyword evidence="8 15" id="KW-0862">Zinc</keyword>
<dbReference type="SMART" id="SM00847">
    <property type="entry name" value="HA2"/>
    <property type="match status" value="1"/>
</dbReference>
<dbReference type="PROSITE" id="PS51192">
    <property type="entry name" value="HELICASE_ATP_BIND_1"/>
    <property type="match status" value="1"/>
</dbReference>
<dbReference type="InterPro" id="IPR016135">
    <property type="entry name" value="UBQ-conjugating_enzyme/RWD"/>
</dbReference>
<comment type="function">
    <text evidence="12">Probable ATP-binding RNA helicase.</text>
</comment>
<dbReference type="GO" id="GO:0008270">
    <property type="term" value="F:zinc ion binding"/>
    <property type="evidence" value="ECO:0007669"/>
    <property type="project" value="UniProtKB-KW"/>
</dbReference>
<feature type="domain" description="C3H1-type" evidence="17">
    <location>
        <begin position="244"/>
        <end position="272"/>
    </location>
</feature>
<evidence type="ECO:0000256" key="3">
    <source>
        <dbReference type="ARBA" id="ARBA00022723"/>
    </source>
</evidence>
<dbReference type="GO" id="GO:0003724">
    <property type="term" value="F:RNA helicase activity"/>
    <property type="evidence" value="ECO:0007669"/>
    <property type="project" value="UniProtKB-EC"/>
</dbReference>
<evidence type="ECO:0000313" key="20">
    <source>
        <dbReference type="EMBL" id="KAG5667809.1"/>
    </source>
</evidence>
<dbReference type="Pfam" id="PF21010">
    <property type="entry name" value="HA2_C"/>
    <property type="match status" value="1"/>
</dbReference>
<dbReference type="InterPro" id="IPR000571">
    <property type="entry name" value="Znf_CCCH"/>
</dbReference>
<evidence type="ECO:0000259" key="17">
    <source>
        <dbReference type="PROSITE" id="PS50103"/>
    </source>
</evidence>
<evidence type="ECO:0000259" key="18">
    <source>
        <dbReference type="PROSITE" id="PS51192"/>
    </source>
</evidence>
<evidence type="ECO:0000256" key="15">
    <source>
        <dbReference type="PROSITE-ProRule" id="PRU00723"/>
    </source>
</evidence>
<dbReference type="Gene3D" id="3.10.110.10">
    <property type="entry name" value="Ubiquitin Conjugating Enzyme"/>
    <property type="match status" value="1"/>
</dbReference>
<gene>
    <name evidence="20" type="ORF">PVAND_015778</name>
</gene>
<feature type="domain" description="Helicase ATP-binding" evidence="18">
    <location>
        <begin position="472"/>
        <end position="640"/>
    </location>
</feature>
<reference evidence="20" key="1">
    <citation type="submission" date="2021-03" db="EMBL/GenBank/DDBJ databases">
        <title>Chromosome level genome of the anhydrobiotic midge Polypedilum vanderplanki.</title>
        <authorList>
            <person name="Yoshida Y."/>
            <person name="Kikawada T."/>
            <person name="Gusev O."/>
        </authorList>
    </citation>
    <scope>NUCLEOTIDE SEQUENCE</scope>
    <source>
        <strain evidence="20">NIAS01</strain>
        <tissue evidence="20">Whole body or cell culture</tissue>
    </source>
</reference>
<proteinExistence type="inferred from homology"/>
<dbReference type="FunFam" id="3.40.50.300:FF:000325">
    <property type="entry name" value="ATP-dependent RNA helicase DHX29"/>
    <property type="match status" value="1"/>
</dbReference>
<dbReference type="InterPro" id="IPR014001">
    <property type="entry name" value="Helicase_ATP-bd"/>
</dbReference>
<dbReference type="GO" id="GO:0003723">
    <property type="term" value="F:RNA binding"/>
    <property type="evidence" value="ECO:0007669"/>
    <property type="project" value="TreeGrafter"/>
</dbReference>
<evidence type="ECO:0000256" key="4">
    <source>
        <dbReference type="ARBA" id="ARBA00022741"/>
    </source>
</evidence>
<dbReference type="GO" id="GO:0016787">
    <property type="term" value="F:hydrolase activity"/>
    <property type="evidence" value="ECO:0007669"/>
    <property type="project" value="UniProtKB-KW"/>
</dbReference>
<name>A0A9J6BD49_POLVA</name>
<dbReference type="OrthoDB" id="5600252at2759"/>
<keyword evidence="4" id="KW-0547">Nucleotide-binding</keyword>
<dbReference type="PROSITE" id="PS50103">
    <property type="entry name" value="ZF_C3H1"/>
    <property type="match status" value="1"/>
</dbReference>
<dbReference type="GO" id="GO:0005524">
    <property type="term" value="F:ATP binding"/>
    <property type="evidence" value="ECO:0007669"/>
    <property type="project" value="UniProtKB-KW"/>
</dbReference>
<dbReference type="PANTHER" id="PTHR18934">
    <property type="entry name" value="ATP-DEPENDENT RNA HELICASE"/>
    <property type="match status" value="1"/>
</dbReference>
<evidence type="ECO:0000256" key="9">
    <source>
        <dbReference type="ARBA" id="ARBA00022840"/>
    </source>
</evidence>
<organism evidence="20 21">
    <name type="scientific">Polypedilum vanderplanki</name>
    <name type="common">Sleeping chironomid midge</name>
    <dbReference type="NCBI Taxonomy" id="319348"/>
    <lineage>
        <taxon>Eukaryota</taxon>
        <taxon>Metazoa</taxon>
        <taxon>Ecdysozoa</taxon>
        <taxon>Arthropoda</taxon>
        <taxon>Hexapoda</taxon>
        <taxon>Insecta</taxon>
        <taxon>Pterygota</taxon>
        <taxon>Neoptera</taxon>
        <taxon>Endopterygota</taxon>
        <taxon>Diptera</taxon>
        <taxon>Nematocera</taxon>
        <taxon>Chironomoidea</taxon>
        <taxon>Chironomidae</taxon>
        <taxon>Chironominae</taxon>
        <taxon>Polypedilum</taxon>
        <taxon>Polypedilum</taxon>
    </lineage>
</organism>
<dbReference type="FunFam" id="1.20.120.1080:FF:000002">
    <property type="entry name" value="Putative ATP-dependent RNA helicase DHX36"/>
    <property type="match status" value="1"/>
</dbReference>
<dbReference type="EMBL" id="JADBJN010000004">
    <property type="protein sequence ID" value="KAG5667809.1"/>
    <property type="molecule type" value="Genomic_DNA"/>
</dbReference>
<dbReference type="InterPro" id="IPR036855">
    <property type="entry name" value="Znf_CCCH_sf"/>
</dbReference>
<dbReference type="SUPFAM" id="SSF90229">
    <property type="entry name" value="CCCH zinc finger"/>
    <property type="match status" value="1"/>
</dbReference>
<dbReference type="Proteomes" id="UP001107558">
    <property type="component" value="Chromosome 4"/>
</dbReference>
<evidence type="ECO:0000313" key="21">
    <source>
        <dbReference type="Proteomes" id="UP001107558"/>
    </source>
</evidence>
<sequence length="1294" mass="148896">MDGESKQLLSDCFLRPLGDCHSTNAQKEYGTSNKKPSPHKTEMQLLSLKEESQNLITSTLKHIYGDDFEFGTMDDYKDKKGSKIKHSYWKEKGELVIRGVNDYSQIFSDDQEGKEKMYSMLKLEKYGFEKQHALEALLALNNTDDCINFLYEKYFPYQKSKATNENIMTDEERLHMISEEFESLASIFHDEIQEIEKNSIWQFKLRLDYLLKFSPSEVKKEETKQKLEMEARLQEMEQLKLKKKKKIEKCRNIIEKGKCRFGAKCKFSHDIYRDDDDNETELTPVAAKKVDYSEEERRTWFLEIRFPKWCKYPSDPPLILLRSLIPDIPKSICLRINQRLIDESRELAKDEIPSIFSVVNTLKSEDEILSFLKKADSYLKYPPSDISIFDYDPLNGGVKSTNGEESEINLPTHHVMGKVDKFDKQSLSSEEILKENLKLMKKFQDTKQTKQYQEMLKIRQSLPAWSMRDEIIKTIKSNQVCIISGETGSGKSTQTPQMILDDWLESGKMDKNCEIVVTQPRRIATLGVAERICDERCTKIGGIVGYQIRLENQISVSTRLTFCTTGILLRRLYSDPLLNSITHVIIDEVHERSEESDFLLLILKDLLIKRKDLKIILMSATLNSDLFSKYFNGAPIINIQGRTFPVTQYFLEEVIEKSRFVMEADSQYCKKISKKDADDLNQELEFMDVKANLNPPPRSIRDENLSLSDMLARYNNYSKTTCKTMFLMDYFRVNPELIEAILNYIVDQKGSSDPSWPHDGSILIFLPGIGEIQTVYDYLNDTKLFGVNSQEFKLIPLHSTLSSEEQSLIFKRMQKRKIILSTNIAETSITIDDVTFVIDCGLSKMKYFDNNKNMESLETAWIARANVAQRKGRSGRSRSGISFHLFTRHRFENHLMAQPIPEIHRIPLEQLLLRVKMLKIFEKAKIENVLAKCIEPPTSENISGAIKRLQNLGALEGENLTPLGSHLALLPVDVRIGKLMLFGAIFQCLDSILTICACLSHKSPFVSPFTKRNEADARKRQFAIGNSDHLTVLNAYQKWKEANIKSLYAGQVYAEQNFLSLNVLQTIGEIKQQFMKLLIEIGFVPVDLPSENKKRRKKFEDNVLEITGKMLNANAGNTRLISGILSASLYPNVVKILTPEKDYVKTISGALPRAFQASEIKFKTKDDGYVALHPSSVNSNVGVFLSPFLVYQEKVKTSRIFIRDSTMVQVIPLILFSGTDIRIEMHDNEFLFILEDGWLIIQADSLQTAESMKYLRRELMNILNEKIKDPLLNLWNHENGKRVIGTIIHLLTKE</sequence>
<dbReference type="InterPro" id="IPR007502">
    <property type="entry name" value="Helicase-assoc_dom"/>
</dbReference>
<evidence type="ECO:0000256" key="2">
    <source>
        <dbReference type="ARBA" id="ARBA00012552"/>
    </source>
</evidence>
<keyword evidence="10 16" id="KW-0175">Coiled coil</keyword>
<dbReference type="InterPro" id="IPR059023">
    <property type="entry name" value="RNA_hel_CTD"/>
</dbReference>
<keyword evidence="3 15" id="KW-0479">Metal-binding</keyword>
<dbReference type="Pfam" id="PF00270">
    <property type="entry name" value="DEAD"/>
    <property type="match status" value="1"/>
</dbReference>
<dbReference type="CDD" id="cd17917">
    <property type="entry name" value="DEXHc_RHA-like"/>
    <property type="match status" value="1"/>
</dbReference>
<evidence type="ECO:0000256" key="13">
    <source>
        <dbReference type="ARBA" id="ARBA00071682"/>
    </source>
</evidence>
<dbReference type="CDD" id="cd18791">
    <property type="entry name" value="SF2_C_RHA"/>
    <property type="match status" value="1"/>
</dbReference>
<feature type="domain" description="Helicase C-terminal" evidence="19">
    <location>
        <begin position="737"/>
        <end position="919"/>
    </location>
</feature>
<evidence type="ECO:0000256" key="16">
    <source>
        <dbReference type="SAM" id="Coils"/>
    </source>
</evidence>
<keyword evidence="5 15" id="KW-0863">Zinc-finger</keyword>
<evidence type="ECO:0000256" key="11">
    <source>
        <dbReference type="ARBA" id="ARBA00047984"/>
    </source>
</evidence>
<dbReference type="SUPFAM" id="SSF52540">
    <property type="entry name" value="P-loop containing nucleoside triphosphate hydrolases"/>
    <property type="match status" value="1"/>
</dbReference>
<protein>
    <recommendedName>
        <fullName evidence="13">Putative ATP-dependent RNA helicase DHX57</fullName>
        <ecNumber evidence="2">3.6.4.13</ecNumber>
    </recommendedName>
    <alternativeName>
        <fullName evidence="14">DEAH box protein 57</fullName>
    </alternativeName>
</protein>
<evidence type="ECO:0000256" key="7">
    <source>
        <dbReference type="ARBA" id="ARBA00022806"/>
    </source>
</evidence>
<evidence type="ECO:0000256" key="1">
    <source>
        <dbReference type="ARBA" id="ARBA00008792"/>
    </source>
</evidence>
<dbReference type="PANTHER" id="PTHR18934:SF145">
    <property type="entry name" value="ATP-DEPENDENT RNA HELICASE DHX57-RELATED"/>
    <property type="match status" value="1"/>
</dbReference>
<dbReference type="Pfam" id="PF04408">
    <property type="entry name" value="WHD_HA2"/>
    <property type="match status" value="1"/>
</dbReference>
<dbReference type="Pfam" id="PF00271">
    <property type="entry name" value="Helicase_C"/>
    <property type="match status" value="1"/>
</dbReference>
<comment type="catalytic activity">
    <reaction evidence="11">
        <text>ATP + H2O = ADP + phosphate + H(+)</text>
        <dbReference type="Rhea" id="RHEA:13065"/>
        <dbReference type="ChEBI" id="CHEBI:15377"/>
        <dbReference type="ChEBI" id="CHEBI:15378"/>
        <dbReference type="ChEBI" id="CHEBI:30616"/>
        <dbReference type="ChEBI" id="CHEBI:43474"/>
        <dbReference type="ChEBI" id="CHEBI:456216"/>
        <dbReference type="EC" id="3.6.4.13"/>
    </reaction>
</comment>
<dbReference type="SMART" id="SM00490">
    <property type="entry name" value="HELICc"/>
    <property type="match status" value="1"/>
</dbReference>
<evidence type="ECO:0000256" key="6">
    <source>
        <dbReference type="ARBA" id="ARBA00022801"/>
    </source>
</evidence>
<dbReference type="Pfam" id="PF07717">
    <property type="entry name" value="OB_NTP_bind"/>
    <property type="match status" value="1"/>
</dbReference>
<dbReference type="InterPro" id="IPR048333">
    <property type="entry name" value="HA2_WH"/>
</dbReference>
<evidence type="ECO:0000256" key="10">
    <source>
        <dbReference type="ARBA" id="ARBA00023054"/>
    </source>
</evidence>
<keyword evidence="7" id="KW-0347">Helicase</keyword>
<dbReference type="InterPro" id="IPR001650">
    <property type="entry name" value="Helicase_C-like"/>
</dbReference>
<evidence type="ECO:0000256" key="5">
    <source>
        <dbReference type="ARBA" id="ARBA00022771"/>
    </source>
</evidence>
<dbReference type="InterPro" id="IPR011709">
    <property type="entry name" value="DEAD-box_helicase_OB_fold"/>
</dbReference>
<keyword evidence="6" id="KW-0378">Hydrolase</keyword>
<dbReference type="Gene3D" id="1.20.120.1080">
    <property type="match status" value="1"/>
</dbReference>
<comment type="similarity">
    <text evidence="1">Belongs to the DEAD box helicase family. DEAH subfamily.</text>
</comment>
<keyword evidence="9" id="KW-0067">ATP-binding</keyword>
<dbReference type="Gene3D" id="3.40.50.300">
    <property type="entry name" value="P-loop containing nucleotide triphosphate hydrolases"/>
    <property type="match status" value="2"/>
</dbReference>
<evidence type="ECO:0000259" key="19">
    <source>
        <dbReference type="PROSITE" id="PS51194"/>
    </source>
</evidence>
<dbReference type="Pfam" id="PF26026">
    <property type="entry name" value="RNA_hel_CTD"/>
    <property type="match status" value="1"/>
</dbReference>
<dbReference type="InterPro" id="IPR027417">
    <property type="entry name" value="P-loop_NTPase"/>
</dbReference>
<comment type="caution">
    <text evidence="20">The sequence shown here is derived from an EMBL/GenBank/DDBJ whole genome shotgun (WGS) entry which is preliminary data.</text>
</comment>
<feature type="coiled-coil region" evidence="16">
    <location>
        <begin position="219"/>
        <end position="256"/>
    </location>
</feature>
<dbReference type="InterPro" id="IPR011545">
    <property type="entry name" value="DEAD/DEAH_box_helicase_dom"/>
</dbReference>
<dbReference type="FunFam" id="3.40.50.300:FF:000284">
    <property type="entry name" value="probable ATP-dependent RNA helicase YTHDC2"/>
    <property type="match status" value="1"/>
</dbReference>